<accession>V9LDD0</accession>
<feature type="region of interest" description="Disordered" evidence="1">
    <location>
        <begin position="1"/>
        <end position="60"/>
    </location>
</feature>
<feature type="compositionally biased region" description="Basic and acidic residues" evidence="1">
    <location>
        <begin position="43"/>
        <end position="60"/>
    </location>
</feature>
<protein>
    <submittedName>
        <fullName evidence="2">Peptide YY</fullName>
    </submittedName>
</protein>
<evidence type="ECO:0000256" key="1">
    <source>
        <dbReference type="SAM" id="MobiDB-lite"/>
    </source>
</evidence>
<proteinExistence type="evidence at transcript level"/>
<dbReference type="EMBL" id="JW877886">
    <property type="protein sequence ID" value="AFP10403.1"/>
    <property type="molecule type" value="mRNA"/>
</dbReference>
<evidence type="ECO:0000313" key="2">
    <source>
        <dbReference type="EMBL" id="AFP10403.1"/>
    </source>
</evidence>
<dbReference type="AlphaFoldDB" id="V9LDD0"/>
<name>V9LDD0_CALMI</name>
<organism evidence="2">
    <name type="scientific">Callorhinchus milii</name>
    <name type="common">Ghost shark</name>
    <dbReference type="NCBI Taxonomy" id="7868"/>
    <lineage>
        <taxon>Eukaryota</taxon>
        <taxon>Metazoa</taxon>
        <taxon>Chordata</taxon>
        <taxon>Craniata</taxon>
        <taxon>Vertebrata</taxon>
        <taxon>Chondrichthyes</taxon>
        <taxon>Holocephali</taxon>
        <taxon>Chimaeriformes</taxon>
        <taxon>Callorhinchidae</taxon>
        <taxon>Callorhinchus</taxon>
    </lineage>
</organism>
<reference evidence="2" key="1">
    <citation type="journal article" date="2014" name="Nature">
        <title>Elephant shark genome provides unique insights into gnathostome evolution.</title>
        <authorList>
            <consortium name="International Elephant Shark Genome Sequencing Consortium"/>
            <person name="Venkatesh B."/>
            <person name="Lee A.P."/>
            <person name="Ravi V."/>
            <person name="Maurya A.K."/>
            <person name="Lian M.M."/>
            <person name="Swann J.B."/>
            <person name="Ohta Y."/>
            <person name="Flajnik M.F."/>
            <person name="Sutoh Y."/>
            <person name="Kasahara M."/>
            <person name="Hoon S."/>
            <person name="Gangu V."/>
            <person name="Roy S.W."/>
            <person name="Irimia M."/>
            <person name="Korzh V."/>
            <person name="Kondrychyn I."/>
            <person name="Lim Z.W."/>
            <person name="Tay B.H."/>
            <person name="Tohari S."/>
            <person name="Kong K.W."/>
            <person name="Ho S."/>
            <person name="Lorente-Galdos B."/>
            <person name="Quilez J."/>
            <person name="Marques-Bonet T."/>
            <person name="Raney B.J."/>
            <person name="Ingham P.W."/>
            <person name="Tay A."/>
            <person name="Hillier L.W."/>
            <person name="Minx P."/>
            <person name="Boehm T."/>
            <person name="Wilson R.K."/>
            <person name="Brenner S."/>
            <person name="Warren W.C."/>
        </authorList>
    </citation>
    <scope>NUCLEOTIDE SEQUENCE</scope>
    <source>
        <tissue evidence="2">Kidney</tissue>
    </source>
</reference>
<sequence length="60" mass="6721">MSGGLGGSPETALPDNVPENDFFSPDRYGKRENPESLSESLFDDSKDHTGRERYDDSLVW</sequence>